<sequence length="161" mass="17301">MATTTAADFPLATTDPYVGDNDHGSANAGGEVNDAAGAAGSSSGAIRISQGALIAIIVVVSVVGVLGISSAVLFYLAKKREWKVRENLRRSARKVVTALTPRRSEFPRSVKDSSSGKSSRGRVRLEDVPPTPRLRPEDLEKGLQSQERQSPQGRSKKWMRK</sequence>
<dbReference type="AlphaFoldDB" id="A0AAN9UUA5"/>
<dbReference type="Proteomes" id="UP001320420">
    <property type="component" value="Unassembled WGS sequence"/>
</dbReference>
<feature type="transmembrane region" description="Helical" evidence="2">
    <location>
        <begin position="52"/>
        <end position="76"/>
    </location>
</feature>
<comment type="caution">
    <text evidence="3">The sequence shown here is derived from an EMBL/GenBank/DDBJ whole genome shotgun (WGS) entry which is preliminary data.</text>
</comment>
<evidence type="ECO:0000313" key="4">
    <source>
        <dbReference type="Proteomes" id="UP001320420"/>
    </source>
</evidence>
<evidence type="ECO:0000256" key="2">
    <source>
        <dbReference type="SAM" id="Phobius"/>
    </source>
</evidence>
<dbReference type="EMBL" id="JAKJXP020000027">
    <property type="protein sequence ID" value="KAK7753556.1"/>
    <property type="molecule type" value="Genomic_DNA"/>
</dbReference>
<evidence type="ECO:0000313" key="3">
    <source>
        <dbReference type="EMBL" id="KAK7753556.1"/>
    </source>
</evidence>
<keyword evidence="2" id="KW-1133">Transmembrane helix</keyword>
<feature type="compositionally biased region" description="Basic and acidic residues" evidence="1">
    <location>
        <begin position="102"/>
        <end position="111"/>
    </location>
</feature>
<feature type="region of interest" description="Disordered" evidence="1">
    <location>
        <begin position="102"/>
        <end position="161"/>
    </location>
</feature>
<name>A0AAN9UUA5_9PEZI</name>
<accession>A0AAN9UUA5</accession>
<gene>
    <name evidence="3" type="ORF">SLS62_004414</name>
</gene>
<keyword evidence="4" id="KW-1185">Reference proteome</keyword>
<organism evidence="3 4">
    <name type="scientific">Diatrype stigma</name>
    <dbReference type="NCBI Taxonomy" id="117547"/>
    <lineage>
        <taxon>Eukaryota</taxon>
        <taxon>Fungi</taxon>
        <taxon>Dikarya</taxon>
        <taxon>Ascomycota</taxon>
        <taxon>Pezizomycotina</taxon>
        <taxon>Sordariomycetes</taxon>
        <taxon>Xylariomycetidae</taxon>
        <taxon>Xylariales</taxon>
        <taxon>Diatrypaceae</taxon>
        <taxon>Diatrype</taxon>
    </lineage>
</organism>
<feature type="compositionally biased region" description="Polar residues" evidence="1">
    <location>
        <begin position="143"/>
        <end position="153"/>
    </location>
</feature>
<keyword evidence="2" id="KW-0472">Membrane</keyword>
<proteinExistence type="predicted"/>
<evidence type="ECO:0000256" key="1">
    <source>
        <dbReference type="SAM" id="MobiDB-lite"/>
    </source>
</evidence>
<feature type="region of interest" description="Disordered" evidence="1">
    <location>
        <begin position="1"/>
        <end position="29"/>
    </location>
</feature>
<reference evidence="3 4" key="1">
    <citation type="submission" date="2024-02" db="EMBL/GenBank/DDBJ databases">
        <title>De novo assembly and annotation of 12 fungi associated with fruit tree decline syndrome in Ontario, Canada.</title>
        <authorList>
            <person name="Sulman M."/>
            <person name="Ellouze W."/>
            <person name="Ilyukhin E."/>
        </authorList>
    </citation>
    <scope>NUCLEOTIDE SEQUENCE [LARGE SCALE GENOMIC DNA]</scope>
    <source>
        <strain evidence="3 4">M11/M66-122</strain>
    </source>
</reference>
<protein>
    <submittedName>
        <fullName evidence="3">Uncharacterized protein</fullName>
    </submittedName>
</protein>
<keyword evidence="2" id="KW-0812">Transmembrane</keyword>